<reference evidence="2 3" key="1">
    <citation type="journal article" date="2019" name="Sci. Rep.">
        <title>Orb-weaving spider Araneus ventricosus genome elucidates the spidroin gene catalogue.</title>
        <authorList>
            <person name="Kono N."/>
            <person name="Nakamura H."/>
            <person name="Ohtoshi R."/>
            <person name="Moran D.A.P."/>
            <person name="Shinohara A."/>
            <person name="Yoshida Y."/>
            <person name="Fujiwara M."/>
            <person name="Mori M."/>
            <person name="Tomita M."/>
            <person name="Arakawa K."/>
        </authorList>
    </citation>
    <scope>NUCLEOTIDE SEQUENCE [LARGE SCALE GENOMIC DNA]</scope>
</reference>
<comment type="caution">
    <text evidence="2">The sequence shown here is derived from an EMBL/GenBank/DDBJ whole genome shotgun (WGS) entry which is preliminary data.</text>
</comment>
<sequence length="110" mass="12534">MVQDSLLRLKPCSHGQWFDIPCSKYASSPVVGSQRFVVARRPWVNIPKIFTYQLGVYPPHITGRMRESFGEVTPAGFHRVLLDHSFSYPTLPPQPSVYAKKFLSVMLRLA</sequence>
<evidence type="ECO:0000313" key="1">
    <source>
        <dbReference type="EMBL" id="GBO05351.1"/>
    </source>
</evidence>
<name>A0A4Y2TZG5_ARAVE</name>
<protein>
    <submittedName>
        <fullName evidence="2">Uncharacterized protein</fullName>
    </submittedName>
</protein>
<keyword evidence="3" id="KW-1185">Reference proteome</keyword>
<evidence type="ECO:0000313" key="3">
    <source>
        <dbReference type="Proteomes" id="UP000499080"/>
    </source>
</evidence>
<accession>A0A4Y2TZG5</accession>
<dbReference type="EMBL" id="BGPR01032535">
    <property type="protein sequence ID" value="GBO06109.1"/>
    <property type="molecule type" value="Genomic_DNA"/>
</dbReference>
<proteinExistence type="predicted"/>
<dbReference type="AlphaFoldDB" id="A0A4Y2TZG5"/>
<gene>
    <name evidence="1" type="ORF">AVEN_195325_1</name>
    <name evidence="2" type="ORF">AVEN_275608_1</name>
</gene>
<organism evidence="2 3">
    <name type="scientific">Araneus ventricosus</name>
    <name type="common">Orbweaver spider</name>
    <name type="synonym">Epeira ventricosa</name>
    <dbReference type="NCBI Taxonomy" id="182803"/>
    <lineage>
        <taxon>Eukaryota</taxon>
        <taxon>Metazoa</taxon>
        <taxon>Ecdysozoa</taxon>
        <taxon>Arthropoda</taxon>
        <taxon>Chelicerata</taxon>
        <taxon>Arachnida</taxon>
        <taxon>Araneae</taxon>
        <taxon>Araneomorphae</taxon>
        <taxon>Entelegynae</taxon>
        <taxon>Araneoidea</taxon>
        <taxon>Araneidae</taxon>
        <taxon>Araneus</taxon>
    </lineage>
</organism>
<dbReference type="Proteomes" id="UP000499080">
    <property type="component" value="Unassembled WGS sequence"/>
</dbReference>
<dbReference type="EMBL" id="BGPR01032010">
    <property type="protein sequence ID" value="GBO05351.1"/>
    <property type="molecule type" value="Genomic_DNA"/>
</dbReference>
<evidence type="ECO:0000313" key="2">
    <source>
        <dbReference type="EMBL" id="GBO06109.1"/>
    </source>
</evidence>